<name>A0A0G4P6P4_PENC3</name>
<protein>
    <submittedName>
        <fullName evidence="1">Str. FM013</fullName>
    </submittedName>
</protein>
<dbReference type="EMBL" id="HG793139">
    <property type="protein sequence ID" value="CRL21995.1"/>
    <property type="molecule type" value="Genomic_DNA"/>
</dbReference>
<keyword evidence="2" id="KW-1185">Reference proteome</keyword>
<accession>A0A0G4P6P4</accession>
<gene>
    <name evidence="1" type="ORF">PCAMFM013_S006g000535</name>
</gene>
<reference evidence="1 2" key="1">
    <citation type="journal article" date="2014" name="Nat. Commun.">
        <title>Multiple recent horizontal transfers of a large genomic region in cheese making fungi.</title>
        <authorList>
            <person name="Cheeseman K."/>
            <person name="Ropars J."/>
            <person name="Renault P."/>
            <person name="Dupont J."/>
            <person name="Gouzy J."/>
            <person name="Branca A."/>
            <person name="Abraham A.L."/>
            <person name="Ceppi M."/>
            <person name="Conseiller E."/>
            <person name="Debuchy R."/>
            <person name="Malagnac F."/>
            <person name="Goarin A."/>
            <person name="Silar P."/>
            <person name="Lacoste S."/>
            <person name="Sallet E."/>
            <person name="Bensimon A."/>
            <person name="Giraud T."/>
            <person name="Brygoo Y."/>
        </authorList>
    </citation>
    <scope>NUCLEOTIDE SEQUENCE [LARGE SCALE GENOMIC DNA]</scope>
    <source>
        <strain evidence="2">FM 013</strain>
    </source>
</reference>
<dbReference type="Proteomes" id="UP000053732">
    <property type="component" value="Unassembled WGS sequence"/>
</dbReference>
<dbReference type="AlphaFoldDB" id="A0A0G4P6P4"/>
<organism evidence="1 2">
    <name type="scientific">Penicillium camemberti (strain FM 013)</name>
    <dbReference type="NCBI Taxonomy" id="1429867"/>
    <lineage>
        <taxon>Eukaryota</taxon>
        <taxon>Fungi</taxon>
        <taxon>Dikarya</taxon>
        <taxon>Ascomycota</taxon>
        <taxon>Pezizomycotina</taxon>
        <taxon>Eurotiomycetes</taxon>
        <taxon>Eurotiomycetidae</taxon>
        <taxon>Eurotiales</taxon>
        <taxon>Aspergillaceae</taxon>
        <taxon>Penicillium</taxon>
    </lineage>
</organism>
<evidence type="ECO:0000313" key="2">
    <source>
        <dbReference type="Proteomes" id="UP000053732"/>
    </source>
</evidence>
<evidence type="ECO:0000313" key="1">
    <source>
        <dbReference type="EMBL" id="CRL21995.1"/>
    </source>
</evidence>
<sequence length="79" mass="8716">MGEAQAIMRMAARLANLQLGDIPHTSALIPVVIQALEGQILELLQEALNLSVNAQMDSWTECRIFGVGDVENRDERNIL</sequence>
<proteinExistence type="predicted"/>